<dbReference type="OrthoDB" id="27846at2157"/>
<dbReference type="InterPro" id="IPR029045">
    <property type="entry name" value="ClpP/crotonase-like_dom_sf"/>
</dbReference>
<name>A0A6B0SCA5_9EURY</name>
<evidence type="ECO:0000313" key="4">
    <source>
        <dbReference type="Proteomes" id="UP000471521"/>
    </source>
</evidence>
<organism evidence="3 4">
    <name type="scientific">Halobacterium bonnevillei</name>
    <dbReference type="NCBI Taxonomy" id="2692200"/>
    <lineage>
        <taxon>Archaea</taxon>
        <taxon>Methanobacteriati</taxon>
        <taxon>Methanobacteriota</taxon>
        <taxon>Stenosarchaea group</taxon>
        <taxon>Halobacteria</taxon>
        <taxon>Halobacteriales</taxon>
        <taxon>Halobacteriaceae</taxon>
        <taxon>Halobacterium</taxon>
    </lineage>
</organism>
<dbReference type="SUPFAM" id="SSF52096">
    <property type="entry name" value="ClpP/crotonase"/>
    <property type="match status" value="1"/>
</dbReference>
<keyword evidence="3" id="KW-0413">Isomerase</keyword>
<protein>
    <submittedName>
        <fullName evidence="3">Enoyl-CoA hydratase/isomerase family protein</fullName>
    </submittedName>
</protein>
<accession>A0A6B0SCA5</accession>
<gene>
    <name evidence="3" type="ORF">GRX66_01520</name>
</gene>
<dbReference type="Gene3D" id="3.90.226.10">
    <property type="entry name" value="2-enoyl-CoA Hydratase, Chain A, domain 1"/>
    <property type="match status" value="1"/>
</dbReference>
<evidence type="ECO:0000256" key="2">
    <source>
        <dbReference type="RuleBase" id="RU003707"/>
    </source>
</evidence>
<dbReference type="RefSeq" id="WP_159524938.1">
    <property type="nucleotide sequence ID" value="NZ_WUUU01000004.1"/>
</dbReference>
<comment type="similarity">
    <text evidence="1 2">Belongs to the enoyl-CoA hydratase/isomerase family.</text>
</comment>
<dbReference type="GO" id="GO:0006635">
    <property type="term" value="P:fatty acid beta-oxidation"/>
    <property type="evidence" value="ECO:0007669"/>
    <property type="project" value="TreeGrafter"/>
</dbReference>
<proteinExistence type="inferred from homology"/>
<dbReference type="EMBL" id="WUUU01000004">
    <property type="protein sequence ID" value="MXR19345.1"/>
    <property type="molecule type" value="Genomic_DNA"/>
</dbReference>
<dbReference type="CDD" id="cd06558">
    <property type="entry name" value="crotonase-like"/>
    <property type="match status" value="1"/>
</dbReference>
<reference evidence="3 4" key="1">
    <citation type="submission" date="2019-12" db="EMBL/GenBank/DDBJ databases">
        <title>Isolation and characterization of three novel carbon monoxide-oxidizing members of Halobacteria from salione crusts and soils.</title>
        <authorList>
            <person name="Myers M.R."/>
            <person name="King G.M."/>
        </authorList>
    </citation>
    <scope>NUCLEOTIDE SEQUENCE [LARGE SCALE GENOMIC DNA]</scope>
    <source>
        <strain evidence="3 4">PCN9</strain>
    </source>
</reference>
<dbReference type="InterPro" id="IPR001753">
    <property type="entry name" value="Enoyl-CoA_hydra/iso"/>
</dbReference>
<dbReference type="PROSITE" id="PS00166">
    <property type="entry name" value="ENOYL_COA_HYDRATASE"/>
    <property type="match status" value="1"/>
</dbReference>
<keyword evidence="4" id="KW-1185">Reference proteome</keyword>
<comment type="caution">
    <text evidence="3">The sequence shown here is derived from an EMBL/GenBank/DDBJ whole genome shotgun (WGS) entry which is preliminary data.</text>
</comment>
<dbReference type="GO" id="GO:0016853">
    <property type="term" value="F:isomerase activity"/>
    <property type="evidence" value="ECO:0007669"/>
    <property type="project" value="UniProtKB-KW"/>
</dbReference>
<dbReference type="PANTHER" id="PTHR11941">
    <property type="entry name" value="ENOYL-COA HYDRATASE-RELATED"/>
    <property type="match status" value="1"/>
</dbReference>
<evidence type="ECO:0000313" key="3">
    <source>
        <dbReference type="EMBL" id="MXR19345.1"/>
    </source>
</evidence>
<dbReference type="AlphaFoldDB" id="A0A6B0SCA5"/>
<dbReference type="PANTHER" id="PTHR11941:SF54">
    <property type="entry name" value="ENOYL-COA HYDRATASE, MITOCHONDRIAL"/>
    <property type="match status" value="1"/>
</dbReference>
<dbReference type="InterPro" id="IPR018376">
    <property type="entry name" value="Enoyl-CoA_hyd/isom_CS"/>
</dbReference>
<sequence length="272" mass="29533">MSDTEFDTIEWHFDEDSGIGSVTLDRPDAMNAIDETMQREVIEAFDRFAELDDEADGVAVSAVVMDAAGDKAFSSGLDLGEMQGLDDHDEKKMIPDLFSDATDAIESYEAPVVAKVDGLCLGGGFEFAIACDFRYVSEDSTFGQPEVNFGLLPGGGAAQRLSTIIGVSQAKELCMTGKHISAEEALEYGAVNEVHPGEELDDAVDEFVNTLAEKPPLALRAIKDASNMTRQVGYEEAIEYGGHIWVTMSQTDDHAEGMEAFAEDREPEFHGR</sequence>
<dbReference type="Proteomes" id="UP000471521">
    <property type="component" value="Unassembled WGS sequence"/>
</dbReference>
<dbReference type="Pfam" id="PF00378">
    <property type="entry name" value="ECH_1"/>
    <property type="match status" value="1"/>
</dbReference>
<evidence type="ECO:0000256" key="1">
    <source>
        <dbReference type="ARBA" id="ARBA00005254"/>
    </source>
</evidence>